<proteinExistence type="predicted"/>
<organism evidence="1 2">
    <name type="scientific">Sellimonas catena</name>
    <dbReference type="NCBI Taxonomy" id="2994035"/>
    <lineage>
        <taxon>Bacteria</taxon>
        <taxon>Bacillati</taxon>
        <taxon>Bacillota</taxon>
        <taxon>Clostridia</taxon>
        <taxon>Lachnospirales</taxon>
        <taxon>Lachnospiraceae</taxon>
        <taxon>Sellimonas</taxon>
    </lineage>
</organism>
<name>A0A9W6FFV1_9FIRM</name>
<sequence>MKEHFVDLTDGTRLSVRVNFGTIYYLQKQKGFYRIQKKAGKNPKSLTQGESFKIAADVIYAVLRSNGKNVTFDEALSLVPPDPEQVEQVLQAFQEEYDKYAKKKQAKTKVKP</sequence>
<evidence type="ECO:0000313" key="1">
    <source>
        <dbReference type="EMBL" id="GLG06220.1"/>
    </source>
</evidence>
<dbReference type="Proteomes" id="UP001145145">
    <property type="component" value="Unassembled WGS sequence"/>
</dbReference>
<dbReference type="RefSeq" id="WP_281874260.1">
    <property type="nucleotide sequence ID" value="NZ_BSBO01000054.1"/>
</dbReference>
<evidence type="ECO:0000313" key="2">
    <source>
        <dbReference type="Proteomes" id="UP001145145"/>
    </source>
</evidence>
<dbReference type="EMBL" id="BSBO01000054">
    <property type="protein sequence ID" value="GLG06220.1"/>
    <property type="molecule type" value="Genomic_DNA"/>
</dbReference>
<gene>
    <name evidence="1" type="ORF">Selli1_33940</name>
</gene>
<protein>
    <submittedName>
        <fullName evidence="1">Uncharacterized protein</fullName>
    </submittedName>
</protein>
<comment type="caution">
    <text evidence="1">The sequence shown here is derived from an EMBL/GenBank/DDBJ whole genome shotgun (WGS) entry which is preliminary data.</text>
</comment>
<dbReference type="AlphaFoldDB" id="A0A9W6FFV1"/>
<accession>A0A9W6FFV1</accession>
<keyword evidence="2" id="KW-1185">Reference proteome</keyword>
<reference evidence="1 2" key="1">
    <citation type="journal article" date="2023" name="Int. J. Syst. Evol. Microbiol.">
        <title>Sellimonas catena sp. nov., isolated from human faeces.</title>
        <authorList>
            <person name="Hisatomi A."/>
            <person name="Ohkuma M."/>
            <person name="Sakamoto M."/>
        </authorList>
    </citation>
    <scope>NUCLEOTIDE SEQUENCE [LARGE SCALE GENOMIC DNA]</scope>
    <source>
        <strain evidence="1 2">12EGH17</strain>
    </source>
</reference>